<dbReference type="EMBL" id="LT607752">
    <property type="protein sequence ID" value="SCG47282.1"/>
    <property type="molecule type" value="Genomic_DNA"/>
</dbReference>
<organism evidence="1 2">
    <name type="scientific">Micromonospora rifamycinica</name>
    <dbReference type="NCBI Taxonomy" id="291594"/>
    <lineage>
        <taxon>Bacteria</taxon>
        <taxon>Bacillati</taxon>
        <taxon>Actinomycetota</taxon>
        <taxon>Actinomycetes</taxon>
        <taxon>Micromonosporales</taxon>
        <taxon>Micromonosporaceae</taxon>
        <taxon>Micromonospora</taxon>
    </lineage>
</organism>
<dbReference type="RefSeq" id="WP_067302403.1">
    <property type="nucleotide sequence ID" value="NZ_LRMV01000009.1"/>
</dbReference>
<dbReference type="SUPFAM" id="SSF56801">
    <property type="entry name" value="Acetyl-CoA synthetase-like"/>
    <property type="match status" value="1"/>
</dbReference>
<dbReference type="Proteomes" id="UP000198226">
    <property type="component" value="Chromosome I"/>
</dbReference>
<dbReference type="OrthoDB" id="568480at2"/>
<dbReference type="Gene3D" id="3.40.50.12780">
    <property type="entry name" value="N-terminal domain of ligase-like"/>
    <property type="match status" value="1"/>
</dbReference>
<reference evidence="2" key="1">
    <citation type="submission" date="2016-06" db="EMBL/GenBank/DDBJ databases">
        <authorList>
            <person name="Varghese N."/>
            <person name="Submissions Spin"/>
        </authorList>
    </citation>
    <scope>NUCLEOTIDE SEQUENCE [LARGE SCALE GENOMIC DNA]</scope>
    <source>
        <strain evidence="2">DSM 44983</strain>
    </source>
</reference>
<dbReference type="AlphaFoldDB" id="A0A109IP61"/>
<keyword evidence="1" id="KW-0436">Ligase</keyword>
<dbReference type="PANTHER" id="PTHR43845">
    <property type="entry name" value="BLR5969 PROTEIN"/>
    <property type="match status" value="1"/>
</dbReference>
<proteinExistence type="predicted"/>
<sequence length="526" mass="58451">MAELPHRPVALRTVESPLPAVVAHGRSVGTGALGRTVAALSRLVGRHPAGWRWVARRHHPALDGLAEAHARAVCARAARQVPAYRDFLRARPAAARRRLTDFPETDKHSYVVAHDAAARCRHGRLPTRGVVVDESAGSAGRPFNWPRSERELRAVHRDIAGYTGLVFPMRRPFVINAYSMGAWATGTTTGAAMARIAVVKNTGPDLGKIIDTLREFGPDFDYLVTAYPPFLKHLRDRLDAEDFPWSRYRISASCGGEGMTEALRDYLEQRFDLVRSAYGASDLSIGIGAETRFTVWLRRRLQTDRGLRDALLGADEQRLPMVFQYNPFATFLETNERRELLCTVTGGDVLQPRLRYNVGDEALLVSYRRVVELVEADPVRRAELRTALAAERMTLPLLMLFGRSDSTVSYLGANLYPQDVEYGLYAGNPSAAEISRFCLALVEDATLETRPVIHLELRRPLTAPQRAALADACRQGVRRHLATVSRDFAQSLVEDSTAGDLRIELHEPGTGPFAGQQKIKNSYLVR</sequence>
<protein>
    <submittedName>
        <fullName evidence="1">Phenylacetate-CoA ligase</fullName>
    </submittedName>
</protein>
<name>A0A109IP61_9ACTN</name>
<evidence type="ECO:0000313" key="2">
    <source>
        <dbReference type="Proteomes" id="UP000198226"/>
    </source>
</evidence>
<dbReference type="PANTHER" id="PTHR43845:SF1">
    <property type="entry name" value="BLR5969 PROTEIN"/>
    <property type="match status" value="1"/>
</dbReference>
<evidence type="ECO:0000313" key="1">
    <source>
        <dbReference type="EMBL" id="SCG47282.1"/>
    </source>
</evidence>
<dbReference type="GO" id="GO:0016874">
    <property type="term" value="F:ligase activity"/>
    <property type="evidence" value="ECO:0007669"/>
    <property type="project" value="UniProtKB-KW"/>
</dbReference>
<dbReference type="InterPro" id="IPR042099">
    <property type="entry name" value="ANL_N_sf"/>
</dbReference>
<gene>
    <name evidence="1" type="ORF">GA0070623_1453</name>
</gene>
<keyword evidence="2" id="KW-1185">Reference proteome</keyword>
<accession>A0A109IP61</accession>